<keyword evidence="1" id="KW-0819">tRNA processing</keyword>
<dbReference type="AlphaFoldDB" id="A0AA38MA70"/>
<proteinExistence type="inferred from homology"/>
<dbReference type="Proteomes" id="UP001168821">
    <property type="component" value="Unassembled WGS sequence"/>
</dbReference>
<comment type="similarity">
    <text evidence="4">Belongs to the eukaryotic/archaeal RNase P protein component 4 family.</text>
</comment>
<evidence type="ECO:0000256" key="1">
    <source>
        <dbReference type="ARBA" id="ARBA00022694"/>
    </source>
</evidence>
<dbReference type="Pfam" id="PF04032">
    <property type="entry name" value="Rpr2"/>
    <property type="match status" value="1"/>
</dbReference>
<evidence type="ECO:0000256" key="3">
    <source>
        <dbReference type="ARBA" id="ARBA00022833"/>
    </source>
</evidence>
<keyword evidence="3" id="KW-0862">Zinc</keyword>
<name>A0AA38MA70_9CUCU</name>
<dbReference type="InterPro" id="IPR007175">
    <property type="entry name" value="Rpr2/Snm1/Rpp21"/>
</dbReference>
<dbReference type="GO" id="GO:0046872">
    <property type="term" value="F:metal ion binding"/>
    <property type="evidence" value="ECO:0007669"/>
    <property type="project" value="UniProtKB-KW"/>
</dbReference>
<comment type="caution">
    <text evidence="5">The sequence shown here is derived from an EMBL/GenBank/DDBJ whole genome shotgun (WGS) entry which is preliminary data.</text>
</comment>
<dbReference type="EMBL" id="JALNTZ010000006">
    <property type="protein sequence ID" value="KAJ3649235.1"/>
    <property type="molecule type" value="Genomic_DNA"/>
</dbReference>
<keyword evidence="2" id="KW-0479">Metal-binding</keyword>
<dbReference type="GO" id="GO:0008033">
    <property type="term" value="P:tRNA processing"/>
    <property type="evidence" value="ECO:0007669"/>
    <property type="project" value="UniProtKB-KW"/>
</dbReference>
<evidence type="ECO:0000313" key="6">
    <source>
        <dbReference type="Proteomes" id="UP001168821"/>
    </source>
</evidence>
<organism evidence="5 6">
    <name type="scientific">Zophobas morio</name>
    <dbReference type="NCBI Taxonomy" id="2755281"/>
    <lineage>
        <taxon>Eukaryota</taxon>
        <taxon>Metazoa</taxon>
        <taxon>Ecdysozoa</taxon>
        <taxon>Arthropoda</taxon>
        <taxon>Hexapoda</taxon>
        <taxon>Insecta</taxon>
        <taxon>Pterygota</taxon>
        <taxon>Neoptera</taxon>
        <taxon>Endopterygota</taxon>
        <taxon>Coleoptera</taxon>
        <taxon>Polyphaga</taxon>
        <taxon>Cucujiformia</taxon>
        <taxon>Tenebrionidae</taxon>
        <taxon>Zophobas</taxon>
    </lineage>
</organism>
<dbReference type="GO" id="GO:0005655">
    <property type="term" value="C:nucleolar ribonuclease P complex"/>
    <property type="evidence" value="ECO:0007669"/>
    <property type="project" value="TreeGrafter"/>
</dbReference>
<sequence length="142" mass="15916">MSSQNTTARAENSSVNTNSKIKKCPGKDTFQRMNYLYQACNATATENAASNSASILYSNLLVAISKKAVQRLDIDLKRTLCKGCRSLLLAGVNCKVRIKKKRSIWICTNCSTSKVFDLRNPDYQPWPQQAESLVEVIDYKND</sequence>
<dbReference type="Gene3D" id="6.20.50.20">
    <property type="match status" value="1"/>
</dbReference>
<evidence type="ECO:0000313" key="5">
    <source>
        <dbReference type="EMBL" id="KAJ3649235.1"/>
    </source>
</evidence>
<evidence type="ECO:0000256" key="4">
    <source>
        <dbReference type="ARBA" id="ARBA00038402"/>
    </source>
</evidence>
<evidence type="ECO:0000256" key="2">
    <source>
        <dbReference type="ARBA" id="ARBA00022723"/>
    </source>
</evidence>
<protein>
    <submittedName>
        <fullName evidence="5">Uncharacterized protein</fullName>
    </submittedName>
</protein>
<keyword evidence="6" id="KW-1185">Reference proteome</keyword>
<dbReference type="PANTHER" id="PTHR14742">
    <property type="entry name" value="RIBONUCLEASE P SUBUNIT P21"/>
    <property type="match status" value="1"/>
</dbReference>
<dbReference type="PANTHER" id="PTHR14742:SF0">
    <property type="entry name" value="RIBONUCLEASE P PROTEIN SUBUNIT P21"/>
    <property type="match status" value="1"/>
</dbReference>
<accession>A0AA38MA70</accession>
<reference evidence="5" key="1">
    <citation type="journal article" date="2023" name="G3 (Bethesda)">
        <title>Whole genome assemblies of Zophobas morio and Tenebrio molitor.</title>
        <authorList>
            <person name="Kaur S."/>
            <person name="Stinson S.A."/>
            <person name="diCenzo G.C."/>
        </authorList>
    </citation>
    <scope>NUCLEOTIDE SEQUENCE</scope>
    <source>
        <strain evidence="5">QUZm001</strain>
    </source>
</reference>
<gene>
    <name evidence="5" type="ORF">Zmor_020988</name>
</gene>